<evidence type="ECO:0000313" key="1">
    <source>
        <dbReference type="EMBL" id="PYI08658.1"/>
    </source>
</evidence>
<proteinExistence type="predicted"/>
<protein>
    <submittedName>
        <fullName evidence="1">Uncharacterized protein</fullName>
    </submittedName>
</protein>
<organism evidence="1 2">
    <name type="scientific">Aspergillus sclerotiicarbonarius (strain CBS 121057 / IBT 28362)</name>
    <dbReference type="NCBI Taxonomy" id="1448318"/>
    <lineage>
        <taxon>Eukaryota</taxon>
        <taxon>Fungi</taxon>
        <taxon>Dikarya</taxon>
        <taxon>Ascomycota</taxon>
        <taxon>Pezizomycotina</taxon>
        <taxon>Eurotiomycetes</taxon>
        <taxon>Eurotiomycetidae</taxon>
        <taxon>Eurotiales</taxon>
        <taxon>Aspergillaceae</taxon>
        <taxon>Aspergillus</taxon>
        <taxon>Aspergillus subgen. Circumdati</taxon>
    </lineage>
</organism>
<sequence>MTSSRRRRPSMIPFQPRCLLFIPSAAGSWHTNHVDASTRVSPEDAWDAGIVEAPRVDGFNRLESILDHGQQPGSLQGPPQMTVPPDTALISRSLHLPMVSHPVLSSVATRSTAVCHQILVGAYARDPWVFQMDARIIWDQAEANN</sequence>
<evidence type="ECO:0000313" key="2">
    <source>
        <dbReference type="Proteomes" id="UP000248423"/>
    </source>
</evidence>
<accession>A0A319EPE2</accession>
<keyword evidence="2" id="KW-1185">Reference proteome</keyword>
<dbReference type="VEuPathDB" id="FungiDB:BO78DRAFT_416552"/>
<reference evidence="1 2" key="1">
    <citation type="submission" date="2018-02" db="EMBL/GenBank/DDBJ databases">
        <title>The genomes of Aspergillus section Nigri reveals drivers in fungal speciation.</title>
        <authorList>
            <consortium name="DOE Joint Genome Institute"/>
            <person name="Vesth T.C."/>
            <person name="Nybo J."/>
            <person name="Theobald S."/>
            <person name="Brandl J."/>
            <person name="Frisvad J.C."/>
            <person name="Nielsen K.F."/>
            <person name="Lyhne E.K."/>
            <person name="Kogle M.E."/>
            <person name="Kuo A."/>
            <person name="Riley R."/>
            <person name="Clum A."/>
            <person name="Nolan M."/>
            <person name="Lipzen A."/>
            <person name="Salamov A."/>
            <person name="Henrissat B."/>
            <person name="Wiebenga A."/>
            <person name="De vries R.P."/>
            <person name="Grigoriev I.V."/>
            <person name="Mortensen U.H."/>
            <person name="Andersen M.R."/>
            <person name="Baker S.E."/>
        </authorList>
    </citation>
    <scope>NUCLEOTIDE SEQUENCE [LARGE SCALE GENOMIC DNA]</scope>
    <source>
        <strain evidence="1 2">CBS 121057</strain>
    </source>
</reference>
<gene>
    <name evidence="1" type="ORF">BO78DRAFT_416552</name>
</gene>
<dbReference type="AlphaFoldDB" id="A0A319EPE2"/>
<dbReference type="Proteomes" id="UP000248423">
    <property type="component" value="Unassembled WGS sequence"/>
</dbReference>
<dbReference type="EMBL" id="KZ826333">
    <property type="protein sequence ID" value="PYI08658.1"/>
    <property type="molecule type" value="Genomic_DNA"/>
</dbReference>
<name>A0A319EPE2_ASPSB</name>